<dbReference type="EMBL" id="SMOG01000005">
    <property type="protein sequence ID" value="TDF73501.1"/>
    <property type="molecule type" value="Genomic_DNA"/>
</dbReference>
<dbReference type="EC" id="2.7.7.7" evidence="1"/>
<keyword evidence="1" id="KW-0548">Nucleotidyltransferase</keyword>
<comment type="caution">
    <text evidence="1">The sequence shown here is derived from an EMBL/GenBank/DDBJ whole genome shotgun (WGS) entry which is preliminary data.</text>
</comment>
<keyword evidence="1" id="KW-0808">Transferase</keyword>
<keyword evidence="2" id="KW-1185">Reference proteome</keyword>
<dbReference type="Proteomes" id="UP000294588">
    <property type="component" value="Unassembled WGS sequence"/>
</dbReference>
<evidence type="ECO:0000313" key="2">
    <source>
        <dbReference type="Proteomes" id="UP000294588"/>
    </source>
</evidence>
<evidence type="ECO:0000313" key="1">
    <source>
        <dbReference type="EMBL" id="TDF73501.1"/>
    </source>
</evidence>
<organism evidence="1 2">
    <name type="scientific">Candidatus Syntrophosphaera thermopropionivorans</name>
    <dbReference type="NCBI Taxonomy" id="2593015"/>
    <lineage>
        <taxon>Bacteria</taxon>
        <taxon>Pseudomonadati</taxon>
        <taxon>Candidatus Cloacimonadota</taxon>
        <taxon>Candidatus Cloacimonadia</taxon>
        <taxon>Candidatus Cloacimonadales</taxon>
        <taxon>Candidatus Cloacimonadaceae</taxon>
        <taxon>Candidatus Syntrophosphaera</taxon>
    </lineage>
</organism>
<proteinExistence type="predicted"/>
<sequence length="333" mass="38007">MNEINALEIDKLKPKLGENFLLVGGDAYLTDLAIDHIRKHLKSKAKVDLVIIYGDEAKVPEINELLDSYSVFSSAKLVLFRNTDQLRKKELDTLADYFREPSEQQSIILTAEKIDNKTAGWKIISKACIHILCNPPNYGGALSPWLDKALTQLGLTMSFKARQAFISRVELDYANANNELQKLALLVGDKKEITESDVIRSIGSSRVGTQIDFYRALGNRQVKEAMQLLERMLNSEFKALQVLFYLIKFYDTIYYILLLKKAYISAPEIMNIHLPNLYPSQRREFMDFSNNYTLLQLERIFNILLDTDTKIKSSSASDAVLLTNCIFEIMESL</sequence>
<protein>
    <submittedName>
        <fullName evidence="1">DNA polymerase III subunit delta</fullName>
        <ecNumber evidence="1">2.7.7.7</ecNumber>
    </submittedName>
</protein>
<gene>
    <name evidence="1" type="primary">holA</name>
    <name evidence="1" type="ORF">E0946_02775</name>
</gene>
<reference evidence="1" key="1">
    <citation type="submission" date="2019-03" db="EMBL/GenBank/DDBJ databases">
        <title>Candidatus Syntrophosphaera thermopropionivorans: a novel player in syntrophic propionate oxidation during anaerobic digestion.</title>
        <authorList>
            <person name="Dyksma S."/>
        </authorList>
    </citation>
    <scope>NUCLEOTIDE SEQUENCE</scope>
    <source>
        <strain evidence="1">W5</strain>
    </source>
</reference>
<accession>A0AC61QJV0</accession>
<name>A0AC61QJV0_9BACT</name>